<evidence type="ECO:0000259" key="2">
    <source>
        <dbReference type="PROSITE" id="PS51186"/>
    </source>
</evidence>
<reference evidence="3 4" key="1">
    <citation type="submission" date="2023-03" db="EMBL/GenBank/DDBJ databases">
        <title>Roseibium porphyridii sp. nov. and Roseibium rhodosorbium sp. nov. isolated from marine algae, Porphyridium cruentum and Rhodosorus marinus, respectively.</title>
        <authorList>
            <person name="Lee M.W."/>
            <person name="Choi B.J."/>
            <person name="Lee J.K."/>
            <person name="Choi D.G."/>
            <person name="Baek J.H."/>
            <person name="Bayburt H."/>
            <person name="Kim J.M."/>
            <person name="Han D.M."/>
            <person name="Kim K.H."/>
            <person name="Jeon C.O."/>
        </authorList>
    </citation>
    <scope>NUCLEOTIDE SEQUENCE [LARGE SCALE GENOMIC DNA]</scope>
    <source>
        <strain evidence="3 4">KMA01</strain>
    </source>
</reference>
<name>A0ABY8FAU7_9HYPH</name>
<dbReference type="PROSITE" id="PS51186">
    <property type="entry name" value="GNAT"/>
    <property type="match status" value="1"/>
</dbReference>
<keyword evidence="1" id="KW-0046">Antibiotic resistance</keyword>
<keyword evidence="3" id="KW-0012">Acyltransferase</keyword>
<dbReference type="PANTHER" id="PTHR31438:SF1">
    <property type="entry name" value="LYSINE N-ACYLTRANSFERASE C17G9.06C-RELATED"/>
    <property type="match status" value="1"/>
</dbReference>
<accession>A0ABY8FAU7</accession>
<dbReference type="InterPro" id="IPR016181">
    <property type="entry name" value="Acyl_CoA_acyltransferase"/>
</dbReference>
<evidence type="ECO:0000313" key="4">
    <source>
        <dbReference type="Proteomes" id="UP001209803"/>
    </source>
</evidence>
<proteinExistence type="predicted"/>
<sequence length="162" mass="17952">MNAANPYSFKKVTLDDLALLKAWRSVPHVLEWWDAGEGYNEADLADPRVARWIVSIAEHPFAFMQDYTVHGWDTHHFAGLPKGSRGIDQFIGDPDMIGVGHGQGFISARMQMLFDAGAPVIATDPHPDNKRAIAVYKKLGFEAAGPPQETRWGLILPMLAKT</sequence>
<feature type="domain" description="N-acetyltransferase" evidence="2">
    <location>
        <begin position="7"/>
        <end position="161"/>
    </location>
</feature>
<evidence type="ECO:0000313" key="3">
    <source>
        <dbReference type="EMBL" id="WFE92461.1"/>
    </source>
</evidence>
<dbReference type="EC" id="2.3.1.-" evidence="3"/>
<organism evidence="3 4">
    <name type="scientific">Roseibium porphyridii</name>
    <dbReference type="NCBI Taxonomy" id="2866279"/>
    <lineage>
        <taxon>Bacteria</taxon>
        <taxon>Pseudomonadati</taxon>
        <taxon>Pseudomonadota</taxon>
        <taxon>Alphaproteobacteria</taxon>
        <taxon>Hyphomicrobiales</taxon>
        <taxon>Stappiaceae</taxon>
        <taxon>Roseibium</taxon>
    </lineage>
</organism>
<keyword evidence="3" id="KW-0808">Transferase</keyword>
<gene>
    <name evidence="3" type="ORF">K1718_11925</name>
</gene>
<dbReference type="RefSeq" id="WP_265684691.1">
    <property type="nucleotide sequence ID" value="NZ_CP120863.1"/>
</dbReference>
<evidence type="ECO:0000256" key="1">
    <source>
        <dbReference type="ARBA" id="ARBA00023251"/>
    </source>
</evidence>
<dbReference type="GO" id="GO:0016746">
    <property type="term" value="F:acyltransferase activity"/>
    <property type="evidence" value="ECO:0007669"/>
    <property type="project" value="UniProtKB-KW"/>
</dbReference>
<dbReference type="SUPFAM" id="SSF55729">
    <property type="entry name" value="Acyl-CoA N-acyltransferases (Nat)"/>
    <property type="match status" value="1"/>
</dbReference>
<dbReference type="Proteomes" id="UP001209803">
    <property type="component" value="Chromosome"/>
</dbReference>
<dbReference type="Gene3D" id="3.40.630.30">
    <property type="match status" value="1"/>
</dbReference>
<keyword evidence="4" id="KW-1185">Reference proteome</keyword>
<protein>
    <submittedName>
        <fullName evidence="3">GNAT family N-acetyltransferase</fullName>
        <ecNumber evidence="3">2.3.1.-</ecNumber>
    </submittedName>
</protein>
<dbReference type="PANTHER" id="PTHR31438">
    <property type="entry name" value="LYSINE N-ACYLTRANSFERASE C17G9.06C-RELATED"/>
    <property type="match status" value="1"/>
</dbReference>
<dbReference type="EMBL" id="CP120863">
    <property type="protein sequence ID" value="WFE92461.1"/>
    <property type="molecule type" value="Genomic_DNA"/>
</dbReference>
<dbReference type="Pfam" id="PF13523">
    <property type="entry name" value="Acetyltransf_8"/>
    <property type="match status" value="1"/>
</dbReference>
<dbReference type="InterPro" id="IPR000182">
    <property type="entry name" value="GNAT_dom"/>
</dbReference>